<protein>
    <recommendedName>
        <fullName evidence="3">DUF1905 domain-containing protein</fullName>
    </recommendedName>
</protein>
<name>A0A1R4IJ37_9MICO</name>
<accession>A0A1R4IJ37</accession>
<dbReference type="InterPro" id="IPR037079">
    <property type="entry name" value="AF2212/PG0164-like_sf"/>
</dbReference>
<evidence type="ECO:0000313" key="1">
    <source>
        <dbReference type="EMBL" id="SJN19768.1"/>
    </source>
</evidence>
<dbReference type="SUPFAM" id="SSF141694">
    <property type="entry name" value="AF2212/PG0164-like"/>
    <property type="match status" value="1"/>
</dbReference>
<dbReference type="Pfam" id="PF08922">
    <property type="entry name" value="DUF1905"/>
    <property type="match status" value="1"/>
</dbReference>
<evidence type="ECO:0000313" key="2">
    <source>
        <dbReference type="Proteomes" id="UP000196320"/>
    </source>
</evidence>
<reference evidence="1 2" key="1">
    <citation type="submission" date="2017-02" db="EMBL/GenBank/DDBJ databases">
        <authorList>
            <person name="Peterson S.W."/>
        </authorList>
    </citation>
    <scope>NUCLEOTIDE SEQUENCE [LARGE SCALE GENOMIC DNA]</scope>
    <source>
        <strain evidence="1 2">B Mb 05.01</strain>
    </source>
</reference>
<dbReference type="EMBL" id="FUKO01000009">
    <property type="protein sequence ID" value="SJN19768.1"/>
    <property type="molecule type" value="Genomic_DNA"/>
</dbReference>
<proteinExistence type="predicted"/>
<organism evidence="1 2">
    <name type="scientific">Microbacterium esteraromaticum</name>
    <dbReference type="NCBI Taxonomy" id="57043"/>
    <lineage>
        <taxon>Bacteria</taxon>
        <taxon>Bacillati</taxon>
        <taxon>Actinomycetota</taxon>
        <taxon>Actinomycetes</taxon>
        <taxon>Micrococcales</taxon>
        <taxon>Microbacteriaceae</taxon>
        <taxon>Microbacterium</taxon>
    </lineage>
</organism>
<sequence length="96" mass="10771">MRIEFESVVTLWDARVESWFFATLPEELSAEIRELPAPTRGFGSLRVAARIGSTTWKTSIFFNGSAFVLPLKKQVRQEQSIEEGGIVAVDLDILDV</sequence>
<dbReference type="Gene3D" id="2.40.30.100">
    <property type="entry name" value="AF2212/PG0164-like"/>
    <property type="match status" value="1"/>
</dbReference>
<gene>
    <name evidence="1" type="ORF">FM104_02440</name>
</gene>
<dbReference type="Proteomes" id="UP000196320">
    <property type="component" value="Unassembled WGS sequence"/>
</dbReference>
<keyword evidence="2" id="KW-1185">Reference proteome</keyword>
<dbReference type="InterPro" id="IPR015018">
    <property type="entry name" value="DUF1905"/>
</dbReference>
<dbReference type="OrthoDB" id="9808666at2"/>
<evidence type="ECO:0008006" key="3">
    <source>
        <dbReference type="Google" id="ProtNLM"/>
    </source>
</evidence>
<dbReference type="AlphaFoldDB" id="A0A1R4IJ37"/>
<dbReference type="RefSeq" id="WP_087129876.1">
    <property type="nucleotide sequence ID" value="NZ_FUKO01000009.1"/>
</dbReference>